<reference evidence="2 3" key="1">
    <citation type="submission" date="2019-06" db="EMBL/GenBank/DDBJ databases">
        <title>Draft genomes of female and male turbot (Scophthalmus maximus).</title>
        <authorList>
            <person name="Xu H."/>
            <person name="Xu X.-W."/>
            <person name="Shao C."/>
            <person name="Chen S."/>
        </authorList>
    </citation>
    <scope>NUCLEOTIDE SEQUENCE [LARGE SCALE GENOMIC DNA]</scope>
    <source>
        <strain evidence="2">Ysfricsl-2016a</strain>
        <tissue evidence="2">Blood</tissue>
    </source>
</reference>
<feature type="compositionally biased region" description="Basic and acidic residues" evidence="1">
    <location>
        <begin position="32"/>
        <end position="41"/>
    </location>
</feature>
<gene>
    <name evidence="2" type="ORF">F2P81_017391</name>
</gene>
<feature type="compositionally biased region" description="Basic and acidic residues" evidence="1">
    <location>
        <begin position="100"/>
        <end position="126"/>
    </location>
</feature>
<accession>A0A6A4SFM8</accession>
<feature type="region of interest" description="Disordered" evidence="1">
    <location>
        <begin position="100"/>
        <end position="137"/>
    </location>
</feature>
<evidence type="ECO:0000256" key="1">
    <source>
        <dbReference type="SAM" id="MobiDB-lite"/>
    </source>
</evidence>
<organism evidence="2 3">
    <name type="scientific">Scophthalmus maximus</name>
    <name type="common">Turbot</name>
    <name type="synonym">Psetta maxima</name>
    <dbReference type="NCBI Taxonomy" id="52904"/>
    <lineage>
        <taxon>Eukaryota</taxon>
        <taxon>Metazoa</taxon>
        <taxon>Chordata</taxon>
        <taxon>Craniata</taxon>
        <taxon>Vertebrata</taxon>
        <taxon>Euteleostomi</taxon>
        <taxon>Actinopterygii</taxon>
        <taxon>Neopterygii</taxon>
        <taxon>Teleostei</taxon>
        <taxon>Neoteleostei</taxon>
        <taxon>Acanthomorphata</taxon>
        <taxon>Carangaria</taxon>
        <taxon>Pleuronectiformes</taxon>
        <taxon>Pleuronectoidei</taxon>
        <taxon>Scophthalmidae</taxon>
        <taxon>Scophthalmus</taxon>
    </lineage>
</organism>
<comment type="caution">
    <text evidence="2">The sequence shown here is derived from an EMBL/GenBank/DDBJ whole genome shotgun (WGS) entry which is preliminary data.</text>
</comment>
<dbReference type="AlphaFoldDB" id="A0A6A4SFM8"/>
<dbReference type="Proteomes" id="UP000438429">
    <property type="component" value="Unassembled WGS sequence"/>
</dbReference>
<evidence type="ECO:0000313" key="3">
    <source>
        <dbReference type="Proteomes" id="UP000438429"/>
    </source>
</evidence>
<feature type="region of interest" description="Disordered" evidence="1">
    <location>
        <begin position="1"/>
        <end position="66"/>
    </location>
</feature>
<sequence length="173" mass="19184">MHLSPFGGRQMGAARAWASEQVQQKKRFKSVTKHDEKREKSSVYSPGPLFKLSVSGPGERTGTNESLGCALGERHAEVDLLEGEDAAIAPSLSNTCVLNRKDHNVKDETKKTNLKPRDGGRKRREDVEVEVQTENEQIGERTHFSRAPALSDVFDIDAEPNRSDELQCALDPT</sequence>
<evidence type="ECO:0000313" key="2">
    <source>
        <dbReference type="EMBL" id="KAF0030660.1"/>
    </source>
</evidence>
<feature type="region of interest" description="Disordered" evidence="1">
    <location>
        <begin position="151"/>
        <end position="173"/>
    </location>
</feature>
<protein>
    <submittedName>
        <fullName evidence="2">Uncharacterized protein</fullName>
    </submittedName>
</protein>
<dbReference type="EMBL" id="VEVO01000015">
    <property type="protein sequence ID" value="KAF0030660.1"/>
    <property type="molecule type" value="Genomic_DNA"/>
</dbReference>
<name>A0A6A4SFM8_SCOMX</name>
<proteinExistence type="predicted"/>